<keyword evidence="2" id="KW-0732">Signal</keyword>
<reference evidence="3 4" key="1">
    <citation type="submission" date="2024-02" db="EMBL/GenBank/DDBJ databases">
        <authorList>
            <person name="Grouzdev D."/>
        </authorList>
    </citation>
    <scope>NUCLEOTIDE SEQUENCE [LARGE SCALE GENOMIC DNA]</scope>
    <source>
        <strain evidence="3 4">9N</strain>
    </source>
</reference>
<accession>A0ABU7XM05</accession>
<evidence type="ECO:0008006" key="5">
    <source>
        <dbReference type="Google" id="ProtNLM"/>
    </source>
</evidence>
<evidence type="ECO:0000313" key="3">
    <source>
        <dbReference type="EMBL" id="MEF3367583.1"/>
    </source>
</evidence>
<dbReference type="RefSeq" id="WP_332082628.1">
    <property type="nucleotide sequence ID" value="NZ_JAZHYN010000048.1"/>
</dbReference>
<keyword evidence="4" id="KW-1185">Reference proteome</keyword>
<name>A0ABU7XM05_9HYPH</name>
<evidence type="ECO:0000313" key="4">
    <source>
        <dbReference type="Proteomes" id="UP001350748"/>
    </source>
</evidence>
<evidence type="ECO:0000256" key="2">
    <source>
        <dbReference type="SAM" id="SignalP"/>
    </source>
</evidence>
<comment type="caution">
    <text evidence="3">The sequence shown here is derived from an EMBL/GenBank/DDBJ whole genome shotgun (WGS) entry which is preliminary data.</text>
</comment>
<proteinExistence type="predicted"/>
<protein>
    <recommendedName>
        <fullName evidence="5">Sulfur globule protein</fullName>
    </recommendedName>
</protein>
<feature type="compositionally biased region" description="Gly residues" evidence="1">
    <location>
        <begin position="57"/>
        <end position="76"/>
    </location>
</feature>
<organism evidence="3 4">
    <name type="scientific">Methylocystis borbori</name>
    <dbReference type="NCBI Taxonomy" id="3118750"/>
    <lineage>
        <taxon>Bacteria</taxon>
        <taxon>Pseudomonadati</taxon>
        <taxon>Pseudomonadota</taxon>
        <taxon>Alphaproteobacteria</taxon>
        <taxon>Hyphomicrobiales</taxon>
        <taxon>Methylocystaceae</taxon>
        <taxon>Methylocystis</taxon>
    </lineage>
</organism>
<gene>
    <name evidence="3" type="ORF">V3H18_13665</name>
</gene>
<dbReference type="Proteomes" id="UP001350748">
    <property type="component" value="Unassembled WGS sequence"/>
</dbReference>
<evidence type="ECO:0000256" key="1">
    <source>
        <dbReference type="SAM" id="MobiDB-lite"/>
    </source>
</evidence>
<sequence length="122" mass="12541">MTSAAVKMASAPVKTAFAALVFILVSSAFSPQAMALPGIDRNAAPPTAPGVEKVWGQGYGGGGPGWGGPGWGGSGWGGPRYGGWGGPRYGGWGGPRWGWGGGPGWRRPYWGPRYGWGGDGYW</sequence>
<dbReference type="EMBL" id="JAZHYN010000048">
    <property type="protein sequence ID" value="MEF3367583.1"/>
    <property type="molecule type" value="Genomic_DNA"/>
</dbReference>
<feature type="chain" id="PRO_5045962684" description="Sulfur globule protein" evidence="2">
    <location>
        <begin position="36"/>
        <end position="122"/>
    </location>
</feature>
<feature type="region of interest" description="Disordered" evidence="1">
    <location>
        <begin position="50"/>
        <end position="76"/>
    </location>
</feature>
<feature type="signal peptide" evidence="2">
    <location>
        <begin position="1"/>
        <end position="35"/>
    </location>
</feature>